<organism evidence="1 2">
    <name type="scientific">Ferrimonas lipolytica</name>
    <dbReference type="NCBI Taxonomy" id="2724191"/>
    <lineage>
        <taxon>Bacteria</taxon>
        <taxon>Pseudomonadati</taxon>
        <taxon>Pseudomonadota</taxon>
        <taxon>Gammaproteobacteria</taxon>
        <taxon>Alteromonadales</taxon>
        <taxon>Ferrimonadaceae</taxon>
        <taxon>Ferrimonas</taxon>
    </lineage>
</organism>
<dbReference type="Pfam" id="PF11749">
    <property type="entry name" value="DUF3305"/>
    <property type="match status" value="1"/>
</dbReference>
<dbReference type="InterPro" id="IPR021736">
    <property type="entry name" value="DUF3305"/>
</dbReference>
<dbReference type="RefSeq" id="WP_168661553.1">
    <property type="nucleotide sequence ID" value="NZ_CP051180.1"/>
</dbReference>
<reference evidence="1 2" key="1">
    <citation type="submission" date="2020-04" db="EMBL/GenBank/DDBJ databases">
        <title>Ferrimonas sp. S7 isolated from sea water.</title>
        <authorList>
            <person name="Bae S.S."/>
            <person name="Baek K."/>
        </authorList>
    </citation>
    <scope>NUCLEOTIDE SEQUENCE [LARGE SCALE GENOMIC DNA]</scope>
    <source>
        <strain evidence="1 2">S7</strain>
    </source>
</reference>
<dbReference type="AlphaFoldDB" id="A0A6H1UGR0"/>
<dbReference type="Proteomes" id="UP000501602">
    <property type="component" value="Chromosome"/>
</dbReference>
<protein>
    <submittedName>
        <fullName evidence="1">DUF3305 domain-containing protein</fullName>
    </submittedName>
</protein>
<dbReference type="EMBL" id="CP051180">
    <property type="protein sequence ID" value="QIZ78008.1"/>
    <property type="molecule type" value="Genomic_DNA"/>
</dbReference>
<proteinExistence type="predicted"/>
<accession>A0A6H1UGR0</accession>
<gene>
    <name evidence="1" type="ORF">HER31_14540</name>
</gene>
<evidence type="ECO:0000313" key="2">
    <source>
        <dbReference type="Proteomes" id="UP000501602"/>
    </source>
</evidence>
<dbReference type="KEGG" id="fes:HER31_14540"/>
<sequence length="151" mass="17066">MSRSESYWSFYVTLRSKQVSIGRWSQTQWEIDQLVPDSGDKPEGAYPVGMELFLDERANYRLNLDLPEPKMFLICDDRGDGIPIPQSLTANQNIAAGALEGDTPVLTMPIPEAIGCWLEAFITRHGEMAIQAKRRKHIDVRDEMKGRGKKG</sequence>
<evidence type="ECO:0000313" key="1">
    <source>
        <dbReference type="EMBL" id="QIZ78008.1"/>
    </source>
</evidence>
<keyword evidence="2" id="KW-1185">Reference proteome</keyword>
<name>A0A6H1UGR0_9GAMM</name>